<feature type="chain" id="PRO_5001970364" evidence="7">
    <location>
        <begin position="21"/>
        <end position="194"/>
    </location>
</feature>
<dbReference type="AlphaFoldDB" id="A0A0A0HT04"/>
<protein>
    <submittedName>
        <fullName evidence="9">Cytochrome c553</fullName>
    </submittedName>
</protein>
<dbReference type="InterPro" id="IPR050597">
    <property type="entry name" value="Cytochrome_c_Oxidase_Subunit"/>
</dbReference>
<keyword evidence="5 6" id="KW-0408">Iron</keyword>
<dbReference type="Gene3D" id="1.10.760.10">
    <property type="entry name" value="Cytochrome c-like domain"/>
    <property type="match status" value="2"/>
</dbReference>
<keyword evidence="1" id="KW-0813">Transport</keyword>
<feature type="domain" description="Cytochrome c" evidence="8">
    <location>
        <begin position="25"/>
        <end position="103"/>
    </location>
</feature>
<dbReference type="OrthoDB" id="9808603at2"/>
<dbReference type="PANTHER" id="PTHR33751:SF9">
    <property type="entry name" value="CYTOCHROME C4"/>
    <property type="match status" value="1"/>
</dbReference>
<dbReference type="EMBL" id="AONH01000001">
    <property type="protein sequence ID" value="KGM89739.1"/>
    <property type="molecule type" value="Genomic_DNA"/>
</dbReference>
<evidence type="ECO:0000313" key="10">
    <source>
        <dbReference type="Proteomes" id="UP000030021"/>
    </source>
</evidence>
<keyword evidence="2 6" id="KW-0349">Heme</keyword>
<gene>
    <name evidence="9" type="ORF">rosmuc_00333</name>
</gene>
<reference evidence="9 10" key="1">
    <citation type="submission" date="2013-01" db="EMBL/GenBank/DDBJ databases">
        <authorList>
            <person name="Fiebig A."/>
            <person name="Goeker M."/>
            <person name="Klenk H.-P.P."/>
        </authorList>
    </citation>
    <scope>NUCLEOTIDE SEQUENCE [LARGE SCALE GENOMIC DNA]</scope>
    <source>
        <strain evidence="9 10">DSM 17069</strain>
    </source>
</reference>
<evidence type="ECO:0000256" key="2">
    <source>
        <dbReference type="ARBA" id="ARBA00022617"/>
    </source>
</evidence>
<dbReference type="eggNOG" id="COG2863">
    <property type="taxonomic scope" value="Bacteria"/>
</dbReference>
<dbReference type="PATRIC" id="fig|1288298.3.peg.331"/>
<dbReference type="GO" id="GO:0046872">
    <property type="term" value="F:metal ion binding"/>
    <property type="evidence" value="ECO:0007669"/>
    <property type="project" value="UniProtKB-KW"/>
</dbReference>
<evidence type="ECO:0000256" key="3">
    <source>
        <dbReference type="ARBA" id="ARBA00022723"/>
    </source>
</evidence>
<dbReference type="PANTHER" id="PTHR33751">
    <property type="entry name" value="CBB3-TYPE CYTOCHROME C OXIDASE SUBUNIT FIXP"/>
    <property type="match status" value="1"/>
</dbReference>
<evidence type="ECO:0000256" key="7">
    <source>
        <dbReference type="SAM" id="SignalP"/>
    </source>
</evidence>
<dbReference type="GO" id="GO:0020037">
    <property type="term" value="F:heme binding"/>
    <property type="evidence" value="ECO:0007669"/>
    <property type="project" value="InterPro"/>
</dbReference>
<keyword evidence="3 6" id="KW-0479">Metal-binding</keyword>
<comment type="caution">
    <text evidence="9">The sequence shown here is derived from an EMBL/GenBank/DDBJ whole genome shotgun (WGS) entry which is preliminary data.</text>
</comment>
<evidence type="ECO:0000256" key="5">
    <source>
        <dbReference type="ARBA" id="ARBA00023004"/>
    </source>
</evidence>
<feature type="signal peptide" evidence="7">
    <location>
        <begin position="1"/>
        <end position="20"/>
    </location>
</feature>
<dbReference type="SUPFAM" id="SSF46626">
    <property type="entry name" value="Cytochrome c"/>
    <property type="match status" value="2"/>
</dbReference>
<dbReference type="STRING" id="215743.ROSMUCSMR3_01943"/>
<dbReference type="InterPro" id="IPR009056">
    <property type="entry name" value="Cyt_c-like_dom"/>
</dbReference>
<accession>A0A0A0HT04</accession>
<name>A0A0A0HT04_9RHOB</name>
<dbReference type="PROSITE" id="PS51007">
    <property type="entry name" value="CYTC"/>
    <property type="match status" value="2"/>
</dbReference>
<feature type="domain" description="Cytochrome c" evidence="8">
    <location>
        <begin position="106"/>
        <end position="187"/>
    </location>
</feature>
<sequence>MLKAFILGLGGVFLAQIAMAEGVTGDPEAGRKLASQCRTCHGIEGMAKMPIVPHIGGENPAYIEHQLTAFREGRRVHEMMSVVAANLSDQAIADLAMWYSSQTPVASLAPSQTAENAPEACTACHGADGIALIEDAPNLAGETVMYIDTQLKAFRTGKRQHDIMSGIAAEMSNDDIRAVAEWYSSVQFKVEPVK</sequence>
<evidence type="ECO:0000313" key="9">
    <source>
        <dbReference type="EMBL" id="KGM89739.1"/>
    </source>
</evidence>
<dbReference type="Proteomes" id="UP000030021">
    <property type="component" value="Unassembled WGS sequence"/>
</dbReference>
<organism evidence="9 10">
    <name type="scientific">Roseovarius mucosus DSM 17069</name>
    <dbReference type="NCBI Taxonomy" id="1288298"/>
    <lineage>
        <taxon>Bacteria</taxon>
        <taxon>Pseudomonadati</taxon>
        <taxon>Pseudomonadota</taxon>
        <taxon>Alphaproteobacteria</taxon>
        <taxon>Rhodobacterales</taxon>
        <taxon>Roseobacteraceae</taxon>
        <taxon>Roseovarius</taxon>
    </lineage>
</organism>
<dbReference type="InterPro" id="IPR036909">
    <property type="entry name" value="Cyt_c-like_dom_sf"/>
</dbReference>
<dbReference type="RefSeq" id="WP_037276419.1">
    <property type="nucleotide sequence ID" value="NZ_KN293991.1"/>
</dbReference>
<proteinExistence type="predicted"/>
<evidence type="ECO:0000259" key="8">
    <source>
        <dbReference type="PROSITE" id="PS51007"/>
    </source>
</evidence>
<keyword evidence="7" id="KW-0732">Signal</keyword>
<evidence type="ECO:0000256" key="6">
    <source>
        <dbReference type="PROSITE-ProRule" id="PRU00433"/>
    </source>
</evidence>
<keyword evidence="4" id="KW-0249">Electron transport</keyword>
<evidence type="ECO:0000256" key="1">
    <source>
        <dbReference type="ARBA" id="ARBA00022448"/>
    </source>
</evidence>
<evidence type="ECO:0000256" key="4">
    <source>
        <dbReference type="ARBA" id="ARBA00022982"/>
    </source>
</evidence>
<dbReference type="HOGENOM" id="CLU_076280_3_1_5"/>
<dbReference type="GO" id="GO:0009055">
    <property type="term" value="F:electron transfer activity"/>
    <property type="evidence" value="ECO:0007669"/>
    <property type="project" value="InterPro"/>
</dbReference>
<dbReference type="Pfam" id="PF13442">
    <property type="entry name" value="Cytochrome_CBB3"/>
    <property type="match status" value="2"/>
</dbReference>